<reference evidence="2" key="1">
    <citation type="submission" date="2020-04" db="EMBL/GenBank/DDBJ databases">
        <authorList>
            <person name="Zhang T."/>
        </authorList>
    </citation>
    <scope>NUCLEOTIDE SEQUENCE</scope>
    <source>
        <strain evidence="2">HKST-UBA01</strain>
    </source>
</reference>
<reference evidence="2" key="2">
    <citation type="journal article" date="2021" name="Microbiome">
        <title>Successional dynamics and alternative stable states in a saline activated sludge microbial community over 9 years.</title>
        <authorList>
            <person name="Wang Y."/>
            <person name="Ye J."/>
            <person name="Ju F."/>
            <person name="Liu L."/>
            <person name="Boyd J.A."/>
            <person name="Deng Y."/>
            <person name="Parks D.H."/>
            <person name="Jiang X."/>
            <person name="Yin X."/>
            <person name="Woodcroft B.J."/>
            <person name="Tyson G.W."/>
            <person name="Hugenholtz P."/>
            <person name="Polz M.F."/>
            <person name="Zhang T."/>
        </authorList>
    </citation>
    <scope>NUCLEOTIDE SEQUENCE</scope>
    <source>
        <strain evidence="2">HKST-UBA01</strain>
    </source>
</reference>
<feature type="compositionally biased region" description="Acidic residues" evidence="1">
    <location>
        <begin position="108"/>
        <end position="125"/>
    </location>
</feature>
<evidence type="ECO:0000256" key="1">
    <source>
        <dbReference type="SAM" id="MobiDB-lite"/>
    </source>
</evidence>
<sequence length="132" mass="14206">MRRMLGASIAALILAAGAVYVLKGSAARSSEEKFAPATQADREVSLDEVPAAVRATILREAGTHEVSEVEEVVRNGETFFEADWMENGREVEIRVSSAGRLLDRGFGSDDEDEPDEGDEPEDGPDGPDGNDR</sequence>
<name>A0A956LW05_UNCEI</name>
<dbReference type="AlphaFoldDB" id="A0A956LW05"/>
<gene>
    <name evidence="2" type="ORF">KC729_03085</name>
</gene>
<comment type="caution">
    <text evidence="2">The sequence shown here is derived from an EMBL/GenBank/DDBJ whole genome shotgun (WGS) entry which is preliminary data.</text>
</comment>
<evidence type="ECO:0000313" key="3">
    <source>
        <dbReference type="Proteomes" id="UP000697710"/>
    </source>
</evidence>
<protein>
    <recommendedName>
        <fullName evidence="4">PepSY domain-containing protein</fullName>
    </recommendedName>
</protein>
<proteinExistence type="predicted"/>
<dbReference type="EMBL" id="JAGQHR010000051">
    <property type="protein sequence ID" value="MCA9726639.1"/>
    <property type="molecule type" value="Genomic_DNA"/>
</dbReference>
<dbReference type="Proteomes" id="UP000697710">
    <property type="component" value="Unassembled WGS sequence"/>
</dbReference>
<accession>A0A956LW05</accession>
<organism evidence="2 3">
    <name type="scientific">Eiseniibacteriota bacterium</name>
    <dbReference type="NCBI Taxonomy" id="2212470"/>
    <lineage>
        <taxon>Bacteria</taxon>
        <taxon>Candidatus Eiseniibacteriota</taxon>
    </lineage>
</organism>
<evidence type="ECO:0008006" key="4">
    <source>
        <dbReference type="Google" id="ProtNLM"/>
    </source>
</evidence>
<evidence type="ECO:0000313" key="2">
    <source>
        <dbReference type="EMBL" id="MCA9726639.1"/>
    </source>
</evidence>
<feature type="region of interest" description="Disordered" evidence="1">
    <location>
        <begin position="102"/>
        <end position="132"/>
    </location>
</feature>